<keyword evidence="2" id="KW-0732">Signal</keyword>
<dbReference type="Proteomes" id="UP001145069">
    <property type="component" value="Unassembled WGS sequence"/>
</dbReference>
<dbReference type="RefSeq" id="WP_272447628.1">
    <property type="nucleotide sequence ID" value="NZ_JAMQKC010000032.1"/>
</dbReference>
<sequence length="457" mass="50680">MKKRHLLGILLTLVLMIVSACNSGESASSDDQGSGDSSSTENQTDSGSGETGNKDAEEQEQVEIRFTWWGDTGRNEIYNAIVDRFEEENPNITVKREFGGWTDYWDKLTTQTAGGNAPDVVSMHQFYVSDYARRGALLPLNDFIDSGIIDTSNTPDSVINSGKIDDDVFMIAKGITMSGYVYNTAVLDELGIDYPDLNWTYEDLEKLSKQVVEASGGEIYGTSDYAGGQLQPNFRYYLRSLGKDLFTEDGQLGFESDDLNSWWAMWDSFRQQGLIPDAATTTEYEGAPLEQNMFVTGKTAFSQIPANQITLYQNQFDEGEIQIVRIPTPVGGDSGEFIEGAYLSVTESSENPEEAAKFINFFVNTEKSLELFKVEQGAPGNTKMSEFIKPLLEAPQVRTVEFIENTVELAKPAPYSPTGVTELEQVYKDNASAIAFGQMTVEEAVVDFMDQAERILK</sequence>
<evidence type="ECO:0000256" key="2">
    <source>
        <dbReference type="SAM" id="SignalP"/>
    </source>
</evidence>
<dbReference type="EMBL" id="JAMQKC010000032">
    <property type="protein sequence ID" value="MDC3418558.1"/>
    <property type="molecule type" value="Genomic_DNA"/>
</dbReference>
<dbReference type="InterPro" id="IPR006059">
    <property type="entry name" value="SBP"/>
</dbReference>
<comment type="caution">
    <text evidence="3">The sequence shown here is derived from an EMBL/GenBank/DDBJ whole genome shotgun (WGS) entry which is preliminary data.</text>
</comment>
<dbReference type="InterPro" id="IPR050490">
    <property type="entry name" value="Bact_solute-bd_prot1"/>
</dbReference>
<feature type="region of interest" description="Disordered" evidence="1">
    <location>
        <begin position="24"/>
        <end position="59"/>
    </location>
</feature>
<evidence type="ECO:0000313" key="4">
    <source>
        <dbReference type="Proteomes" id="UP001145069"/>
    </source>
</evidence>
<gene>
    <name evidence="3" type="ORF">NC799_16990</name>
</gene>
<reference evidence="3" key="1">
    <citation type="submission" date="2022-06" db="EMBL/GenBank/DDBJ databases">
        <title>Aquibacillus sp. a new bacterium isolated from soil saline samples.</title>
        <authorList>
            <person name="Galisteo C."/>
            <person name="De La Haba R."/>
            <person name="Sanchez-Porro C."/>
            <person name="Ventosa A."/>
        </authorList>
    </citation>
    <scope>NUCLEOTIDE SEQUENCE</scope>
    <source>
        <strain evidence="3">3ASR75-54</strain>
    </source>
</reference>
<protein>
    <submittedName>
        <fullName evidence="3">Sugar ABC transporter substrate-binding protein</fullName>
    </submittedName>
</protein>
<proteinExistence type="predicted"/>
<organism evidence="3 4">
    <name type="scientific">Aquibacillus salsiterrae</name>
    <dbReference type="NCBI Taxonomy" id="2950439"/>
    <lineage>
        <taxon>Bacteria</taxon>
        <taxon>Bacillati</taxon>
        <taxon>Bacillota</taxon>
        <taxon>Bacilli</taxon>
        <taxon>Bacillales</taxon>
        <taxon>Bacillaceae</taxon>
        <taxon>Aquibacillus</taxon>
    </lineage>
</organism>
<evidence type="ECO:0000256" key="1">
    <source>
        <dbReference type="SAM" id="MobiDB-lite"/>
    </source>
</evidence>
<dbReference type="CDD" id="cd13585">
    <property type="entry name" value="PBP2_TMBP_like"/>
    <property type="match status" value="1"/>
</dbReference>
<feature type="signal peptide" evidence="2">
    <location>
        <begin position="1"/>
        <end position="20"/>
    </location>
</feature>
<name>A0A9X3WGG2_9BACI</name>
<dbReference type="Pfam" id="PF13416">
    <property type="entry name" value="SBP_bac_8"/>
    <property type="match status" value="1"/>
</dbReference>
<dbReference type="PROSITE" id="PS51257">
    <property type="entry name" value="PROKAR_LIPOPROTEIN"/>
    <property type="match status" value="1"/>
</dbReference>
<dbReference type="SUPFAM" id="SSF53850">
    <property type="entry name" value="Periplasmic binding protein-like II"/>
    <property type="match status" value="1"/>
</dbReference>
<accession>A0A9X3WGG2</accession>
<dbReference type="Gene3D" id="3.40.190.10">
    <property type="entry name" value="Periplasmic binding protein-like II"/>
    <property type="match status" value="2"/>
</dbReference>
<keyword evidence="4" id="KW-1185">Reference proteome</keyword>
<dbReference type="PANTHER" id="PTHR43649:SF11">
    <property type="entry name" value="ABC TRANSPORTER SUBSTRATE-BINDING PROTEIN YESO-RELATED"/>
    <property type="match status" value="1"/>
</dbReference>
<feature type="chain" id="PRO_5040893066" evidence="2">
    <location>
        <begin position="21"/>
        <end position="457"/>
    </location>
</feature>
<evidence type="ECO:0000313" key="3">
    <source>
        <dbReference type="EMBL" id="MDC3418558.1"/>
    </source>
</evidence>
<dbReference type="AlphaFoldDB" id="A0A9X3WGG2"/>
<feature type="compositionally biased region" description="Low complexity" evidence="1">
    <location>
        <begin position="24"/>
        <end position="39"/>
    </location>
</feature>
<dbReference type="PANTHER" id="PTHR43649">
    <property type="entry name" value="ARABINOSE-BINDING PROTEIN-RELATED"/>
    <property type="match status" value="1"/>
</dbReference>